<dbReference type="PANTHER" id="PTHR22911:SF79">
    <property type="entry name" value="MOBA-LIKE NTP TRANSFERASE DOMAIN-CONTAINING PROTEIN"/>
    <property type="match status" value="1"/>
</dbReference>
<dbReference type="SUPFAM" id="SSF103481">
    <property type="entry name" value="Multidrug resistance efflux transporter EmrE"/>
    <property type="match status" value="2"/>
</dbReference>
<feature type="transmembrane region" description="Helical" evidence="1">
    <location>
        <begin position="32"/>
        <end position="49"/>
    </location>
</feature>
<evidence type="ECO:0000313" key="3">
    <source>
        <dbReference type="EMBL" id="HEF87779.1"/>
    </source>
</evidence>
<feature type="transmembrane region" description="Helical" evidence="1">
    <location>
        <begin position="228"/>
        <end position="248"/>
    </location>
</feature>
<name>A0A7C2FPQ3_9CREN</name>
<sequence length="275" mass="29094">MSVVKHKLYVLTAAVLWSTIGVVSVYSTDASLAALVRAWGSGLVSLVLFRSRSFPSILSGIFLGALFILFSLSAVSAGVGVAAFLLYTAPLWSTLGALVYGEKPGRLDAFSLVLLIVALSMIGFETCRELQGLTGFAAGLASGVTYGLYISIARNYSRRDEALNVSLGAMPYAALITTLLILLVPGFHVKTLANYTAIASGIYLAVFCTILPYLLLSKGLEKVKASTASLIGVLEPVLAAVWGILFLGQIPSPTLALAYAMITLSSLTQVFFKEH</sequence>
<dbReference type="GO" id="GO:0016020">
    <property type="term" value="C:membrane"/>
    <property type="evidence" value="ECO:0007669"/>
    <property type="project" value="InterPro"/>
</dbReference>
<dbReference type="PANTHER" id="PTHR22911">
    <property type="entry name" value="ACYL-MALONYL CONDENSING ENZYME-RELATED"/>
    <property type="match status" value="1"/>
</dbReference>
<feature type="transmembrane region" description="Helical" evidence="1">
    <location>
        <begin position="56"/>
        <end position="75"/>
    </location>
</feature>
<dbReference type="AlphaFoldDB" id="A0A7C2FPQ3"/>
<feature type="transmembrane region" description="Helical" evidence="1">
    <location>
        <begin position="7"/>
        <end position="26"/>
    </location>
</feature>
<dbReference type="EMBL" id="DSJT01000033">
    <property type="protein sequence ID" value="HEF87779.1"/>
    <property type="molecule type" value="Genomic_DNA"/>
</dbReference>
<keyword evidence="1" id="KW-0472">Membrane</keyword>
<reference evidence="3" key="1">
    <citation type="journal article" date="2020" name="mSystems">
        <title>Genome- and Community-Level Interaction Insights into Carbon Utilization and Element Cycling Functions of Hydrothermarchaeota in Hydrothermal Sediment.</title>
        <authorList>
            <person name="Zhou Z."/>
            <person name="Liu Y."/>
            <person name="Xu W."/>
            <person name="Pan J."/>
            <person name="Luo Z.H."/>
            <person name="Li M."/>
        </authorList>
    </citation>
    <scope>NUCLEOTIDE SEQUENCE [LARGE SCALE GENOMIC DNA]</scope>
    <source>
        <strain evidence="3">SpSt-23</strain>
    </source>
</reference>
<comment type="caution">
    <text evidence="3">The sequence shown here is derived from an EMBL/GenBank/DDBJ whole genome shotgun (WGS) entry which is preliminary data.</text>
</comment>
<dbReference type="InterPro" id="IPR000620">
    <property type="entry name" value="EamA_dom"/>
</dbReference>
<feature type="transmembrane region" description="Helical" evidence="1">
    <location>
        <begin position="162"/>
        <end position="183"/>
    </location>
</feature>
<evidence type="ECO:0000259" key="2">
    <source>
        <dbReference type="Pfam" id="PF00892"/>
    </source>
</evidence>
<accession>A0A7C2FPQ3</accession>
<protein>
    <submittedName>
        <fullName evidence="3">EamA/RhaT family transporter</fullName>
    </submittedName>
</protein>
<evidence type="ECO:0000256" key="1">
    <source>
        <dbReference type="SAM" id="Phobius"/>
    </source>
</evidence>
<gene>
    <name evidence="3" type="ORF">ENP55_05800</name>
</gene>
<feature type="transmembrane region" description="Helical" evidence="1">
    <location>
        <begin position="254"/>
        <end position="272"/>
    </location>
</feature>
<organism evidence="3">
    <name type="scientific">Thermosphaera aggregans</name>
    <dbReference type="NCBI Taxonomy" id="54254"/>
    <lineage>
        <taxon>Archaea</taxon>
        <taxon>Thermoproteota</taxon>
        <taxon>Thermoprotei</taxon>
        <taxon>Desulfurococcales</taxon>
        <taxon>Desulfurococcaceae</taxon>
        <taxon>Thermosphaera</taxon>
    </lineage>
</organism>
<feature type="transmembrane region" description="Helical" evidence="1">
    <location>
        <begin position="107"/>
        <end position="124"/>
    </location>
</feature>
<feature type="transmembrane region" description="Helical" evidence="1">
    <location>
        <begin position="195"/>
        <end position="216"/>
    </location>
</feature>
<feature type="domain" description="EamA" evidence="2">
    <location>
        <begin position="135"/>
        <end position="266"/>
    </location>
</feature>
<keyword evidence="1" id="KW-0812">Transmembrane</keyword>
<feature type="transmembrane region" description="Helical" evidence="1">
    <location>
        <begin position="130"/>
        <end position="150"/>
    </location>
</feature>
<proteinExistence type="predicted"/>
<dbReference type="Pfam" id="PF00892">
    <property type="entry name" value="EamA"/>
    <property type="match status" value="1"/>
</dbReference>
<dbReference type="InterPro" id="IPR037185">
    <property type="entry name" value="EmrE-like"/>
</dbReference>
<feature type="transmembrane region" description="Helical" evidence="1">
    <location>
        <begin position="81"/>
        <end position="100"/>
    </location>
</feature>
<keyword evidence="1" id="KW-1133">Transmembrane helix</keyword>